<protein>
    <submittedName>
        <fullName evidence="1">Uncharacterized protein</fullName>
    </submittedName>
</protein>
<accession>A0A9W9CFE6</accession>
<dbReference type="GeneID" id="80906878"/>
<reference evidence="1" key="1">
    <citation type="submission" date="2022-10" db="EMBL/GenBank/DDBJ databases">
        <title>Tapping the CABI collections for fungal endophytes: first genome assemblies for Collariella, Neodidymelliopsis, Ascochyta clinopodiicola, Didymella pomorum, Didymosphaeria variabile, Neocosmospora piperis and Neocucurbitaria cava.</title>
        <authorList>
            <person name="Hill R."/>
        </authorList>
    </citation>
    <scope>NUCLEOTIDE SEQUENCE</scope>
    <source>
        <strain evidence="1">IMI 356815</strain>
    </source>
</reference>
<organism evidence="1 2">
    <name type="scientific">Didymosphaeria variabile</name>
    <dbReference type="NCBI Taxonomy" id="1932322"/>
    <lineage>
        <taxon>Eukaryota</taxon>
        <taxon>Fungi</taxon>
        <taxon>Dikarya</taxon>
        <taxon>Ascomycota</taxon>
        <taxon>Pezizomycotina</taxon>
        <taxon>Dothideomycetes</taxon>
        <taxon>Pleosporomycetidae</taxon>
        <taxon>Pleosporales</taxon>
        <taxon>Massarineae</taxon>
        <taxon>Didymosphaeriaceae</taxon>
        <taxon>Didymosphaeria</taxon>
    </lineage>
</organism>
<dbReference type="Proteomes" id="UP001140513">
    <property type="component" value="Unassembled WGS sequence"/>
</dbReference>
<gene>
    <name evidence="1" type="ORF">N0V89_003348</name>
</gene>
<dbReference type="OrthoDB" id="3797055at2759"/>
<name>A0A9W9CFE6_9PLEO</name>
<dbReference type="AlphaFoldDB" id="A0A9W9CFE6"/>
<sequence length="291" mass="33393">MPFNPDLTSMLSDPLGNSNPEDSSCSFLNTPIIRTASHCGHILHPSTTQGYGLCPACHTDQQLAQLHTTAKYLNSKEKPDPLAEVYLRNANRSCALRAYYAERLAFQHHMSSLEILLEEETKWEREHPTALKGLANNSAREALRMALERTPFLDWHASDDDAPKCTGTRVEPKKSARFADGVAERLIRHKHCFARSHWRYMPGRWCAPEGKPWVDTSFWREARYGMPECDRELDEAWEGVEEEGCDEAWEGVEEEGCDDDDLRLREIEEEGRLVLAWLEMVERKGRSEGRY</sequence>
<dbReference type="EMBL" id="JAPEUX010000002">
    <property type="protein sequence ID" value="KAJ4358764.1"/>
    <property type="molecule type" value="Genomic_DNA"/>
</dbReference>
<comment type="caution">
    <text evidence="1">The sequence shown here is derived from an EMBL/GenBank/DDBJ whole genome shotgun (WGS) entry which is preliminary data.</text>
</comment>
<proteinExistence type="predicted"/>
<evidence type="ECO:0000313" key="2">
    <source>
        <dbReference type="Proteomes" id="UP001140513"/>
    </source>
</evidence>
<dbReference type="RefSeq" id="XP_056075623.1">
    <property type="nucleotide sequence ID" value="XM_056212150.1"/>
</dbReference>
<keyword evidence="2" id="KW-1185">Reference proteome</keyword>
<evidence type="ECO:0000313" key="1">
    <source>
        <dbReference type="EMBL" id="KAJ4358764.1"/>
    </source>
</evidence>